<keyword evidence="5" id="KW-0677">Repeat</keyword>
<dbReference type="OrthoDB" id="946068at2759"/>
<gene>
    <name evidence="13" type="ORF">L798_12488</name>
</gene>
<feature type="region of interest" description="Disordered" evidence="10">
    <location>
        <begin position="813"/>
        <end position="837"/>
    </location>
</feature>
<keyword evidence="4" id="KW-0341">Growth regulation</keyword>
<feature type="region of interest" description="Disordered" evidence="10">
    <location>
        <begin position="238"/>
        <end position="260"/>
    </location>
</feature>
<dbReference type="PRINTS" id="PR00628">
    <property type="entry name" value="INSULINRSI"/>
</dbReference>
<feature type="compositionally biased region" description="Low complexity" evidence="10">
    <location>
        <begin position="564"/>
        <end position="578"/>
    </location>
</feature>
<sequence length="1505" mass="162890">MSLMKTSVCDAGGHCYDGRGGEIVKMGYLRKLKTMKKRFFILRGDSSEASARLEYYEDEKKWKKNHSPRRAISLKTCFNINRRQDTKHKYVIALYTKDDCFGLVLDSEEELEDWLKALLSLQYGEDIVDGEEPKPTFEHVWQVTVLNKGLGNTRNILGRHLLCLTDRSLSLVKLSQEERAETYEFSLVSIRRCGRSDCFFYMEVGRSSCTGEGELWMQTEDTNIADNMHAAILHAMSNNSSKEEQVPRPRSSSTNEVSKPIAMLQRRQTHVGNSSVKEAVLLTSSTTRAMPTNEVDSHGQPHQVLSAASSCHHHHHHNHRIVTPHHPTQLVHPSQRRHSVSALSCVGSGGAGTHQRTYSFPLSEPGPRTPWESRRGSTGRTNKRTSGSINVHSSGRERSDSVPSRTRTISDGPHPLPHLHTSHSLFPNSGNSRPHSVCWPAGSPVSPASGPCSTDSPGSSVSIEEGDGEGWAGYGHSLTPDEPVILEENCSDDIAWPGSMSLLLPVRKLSPSQVPTSISAGSPSQDAYSLHSSSPLDPLGGYMTMIQHDTGTGVSEASARRHAPSSSNHSHASSLAEETPNGYVPMAPMDDGYVDMEPVQLGQRYHGEDYARGEMSPSSSCSITSGTPSTDMRFSEYHLEKVSSYFTPSEEDETSSLDRPMRAYSVGSRPDAMKRTNRLDIVNQTDALRVRAFSVGSRTVNKLSSRALAYDLYMTRQHPMLTPPHHPGGHHLTPTPTAGGKKSLSAPLLCNSWSGGGTLRHHLHGSSHSSVEPMDDLMEMDFTRNSRIKPKANPGGNKLEDRTSVINGYVDMSSRSTASKQADTKSGNMVAASPPKSVIPTISSKTNVDYHAQSPPVPTPVKLIGSSSMSPKNVGPYMEMRPGSSPPAKSSVVQRKTSTVDPPFPEIKVLSSQPTSDGLSDGTQNTSSLSPYMEMKSELYHHSFPVSSGCQNRKPTSPIQEEYMDMAKPSSVESSMGVSTVARTAPVDTPQPKKPPEGYVEMAWTGGSKPSHRSSLETYRSNSEDYMNLSFEGRGNSKRKDKRKGRYSSQPIAIQARELEAGTVTGKSQSSSTSPVYSLSGLIGRKHSSGTPPKVPPPAFLPLGHTSGISPSSSPSSTLRRTHNHKANRRDSIENTGLTTPTGSSVTIFPFSLNSPGSPMKPFPGQQQNKSQLPPLATAPGTDINYELSRKCLVDATSGTVRLSYPGDPYSPESTTTTPDSSSSSSEQPTPVNVESLNDLNKVESPRIHNYVNYSPLHRSKEEPVYAVMRPVPSRKISVPARVMNLKTDSMDLTPIPDSWKPQSTAMFCLSETVSTPKLVTSSTVAPNKEAVQFGRQNVTASDNKVGKVGTIAWQPSGSSTRPADASNIGKISRQPSGSSLGSAEGAISRQLSNSSVESVVAGPASSVSVGSPTSSRPPSVSSERELHYASLDLAPSGSEGEDGSRSPHSIKAQGSLTESSTSSPSPNPVNQGTGESAFTYAEIDFAKSEGLRNVSYSLNRKLRH</sequence>
<dbReference type="FunCoup" id="A0A067R3H8">
    <property type="interactions" value="264"/>
</dbReference>
<dbReference type="InParanoid" id="A0A067R3H8"/>
<keyword evidence="6" id="KW-0221">Differentiation</keyword>
<evidence type="ECO:0000256" key="3">
    <source>
        <dbReference type="ARBA" id="ARBA00022553"/>
    </source>
</evidence>
<dbReference type="GO" id="GO:0008286">
    <property type="term" value="P:insulin receptor signaling pathway"/>
    <property type="evidence" value="ECO:0007669"/>
    <property type="project" value="InterPro"/>
</dbReference>
<dbReference type="SUPFAM" id="SSF50729">
    <property type="entry name" value="PH domain-like"/>
    <property type="match status" value="2"/>
</dbReference>
<comment type="function">
    <text evidence="9">Activates phosphatidylinositol 3-kinase when bound to the regulatory p85 subunit. May mediate the control of various cellular processes by insulin-like peptides. When phosphorylated by the insulin receptor binds specifically to various cellular proteins containing SH2 domains. Involved in control of cell proliferation, cell size, and body and organ growth throughout development. Also has a role in a signaling pathway controlling the physiological response required to endure periods of low nutrient conditions. Insulin/insulin-like growth factor (IGF) signaling pathway has a role in regulating aging and is necessary in the ovary for vitellogenic maturation.</text>
</comment>
<dbReference type="Pfam" id="PF02174">
    <property type="entry name" value="IRS"/>
    <property type="match status" value="1"/>
</dbReference>
<feature type="region of interest" description="Disordered" evidence="10">
    <location>
        <begin position="551"/>
        <end position="583"/>
    </location>
</feature>
<dbReference type="eggNOG" id="ENOG502QUNU">
    <property type="taxonomic scope" value="Eukaryota"/>
</dbReference>
<evidence type="ECO:0000256" key="5">
    <source>
        <dbReference type="ARBA" id="ARBA00022737"/>
    </source>
</evidence>
<dbReference type="GO" id="GO:0043548">
    <property type="term" value="F:phosphatidylinositol 3-kinase binding"/>
    <property type="evidence" value="ECO:0007669"/>
    <property type="project" value="TreeGrafter"/>
</dbReference>
<evidence type="ECO:0000256" key="10">
    <source>
        <dbReference type="SAM" id="MobiDB-lite"/>
    </source>
</evidence>
<comment type="subunit">
    <text evidence="1">Bindings to phosphatidylinositol 3-kinase and SHP2.</text>
</comment>
<feature type="region of interest" description="Disordered" evidence="10">
    <location>
        <begin position="344"/>
        <end position="417"/>
    </location>
</feature>
<dbReference type="PANTHER" id="PTHR10614">
    <property type="entry name" value="INSULIN RECEPTOR SUBSTRATE"/>
    <property type="match status" value="1"/>
</dbReference>
<dbReference type="GO" id="GO:0048477">
    <property type="term" value="P:oogenesis"/>
    <property type="evidence" value="ECO:0007669"/>
    <property type="project" value="UniProtKB-KW"/>
</dbReference>
<dbReference type="CDD" id="cd01204">
    <property type="entry name" value="PTB_IRS"/>
    <property type="match status" value="1"/>
</dbReference>
<evidence type="ECO:0000313" key="13">
    <source>
        <dbReference type="EMBL" id="KDR13634.1"/>
    </source>
</evidence>
<evidence type="ECO:0000256" key="4">
    <source>
        <dbReference type="ARBA" id="ARBA00022604"/>
    </source>
</evidence>
<dbReference type="InterPro" id="IPR011993">
    <property type="entry name" value="PH-like_dom_sf"/>
</dbReference>
<dbReference type="SMART" id="SM00233">
    <property type="entry name" value="PH"/>
    <property type="match status" value="1"/>
</dbReference>
<evidence type="ECO:0000256" key="8">
    <source>
        <dbReference type="ARBA" id="ARBA00033282"/>
    </source>
</evidence>
<feature type="domain" description="IRS-type PTB" evidence="12">
    <location>
        <begin position="137"/>
        <end position="243"/>
    </location>
</feature>
<name>A0A067R3H8_ZOONE</name>
<dbReference type="GO" id="GO:0005886">
    <property type="term" value="C:plasma membrane"/>
    <property type="evidence" value="ECO:0007669"/>
    <property type="project" value="TreeGrafter"/>
</dbReference>
<feature type="region of interest" description="Disordered" evidence="10">
    <location>
        <begin position="443"/>
        <end position="476"/>
    </location>
</feature>
<dbReference type="InterPro" id="IPR039011">
    <property type="entry name" value="IRS"/>
</dbReference>
<dbReference type="SMART" id="SM00310">
    <property type="entry name" value="PTBI"/>
    <property type="match status" value="1"/>
</dbReference>
<evidence type="ECO:0000256" key="9">
    <source>
        <dbReference type="ARBA" id="ARBA00046145"/>
    </source>
</evidence>
<dbReference type="Gene3D" id="2.30.29.30">
    <property type="entry name" value="Pleckstrin-homology domain (PH domain)/Phosphotyrosine-binding domain (PTB)"/>
    <property type="match status" value="2"/>
</dbReference>
<feature type="region of interest" description="Disordered" evidence="10">
    <location>
        <begin position="1028"/>
        <end position="1182"/>
    </location>
</feature>
<accession>A0A067R3H8</accession>
<proteinExistence type="predicted"/>
<feature type="compositionally biased region" description="Low complexity" evidence="10">
    <location>
        <begin position="1404"/>
        <end position="1422"/>
    </location>
</feature>
<keyword evidence="7" id="KW-0896">Oogenesis</keyword>
<evidence type="ECO:0000259" key="12">
    <source>
        <dbReference type="PROSITE" id="PS51064"/>
    </source>
</evidence>
<feature type="compositionally biased region" description="Low complexity" evidence="10">
    <location>
        <begin position="1456"/>
        <end position="1465"/>
    </location>
</feature>
<keyword evidence="13" id="KW-0675">Receptor</keyword>
<evidence type="ECO:0000313" key="14">
    <source>
        <dbReference type="Proteomes" id="UP000027135"/>
    </source>
</evidence>
<dbReference type="FunFam" id="2.30.29.30:FF:000441">
    <property type="entry name" value="Insulin receptor substrate 1"/>
    <property type="match status" value="1"/>
</dbReference>
<feature type="region of interest" description="Disordered" evidence="10">
    <location>
        <begin position="512"/>
        <end position="533"/>
    </location>
</feature>
<evidence type="ECO:0000256" key="7">
    <source>
        <dbReference type="ARBA" id="ARBA00022943"/>
    </source>
</evidence>
<feature type="compositionally biased region" description="Polar residues" evidence="10">
    <location>
        <begin position="813"/>
        <end position="827"/>
    </location>
</feature>
<feature type="region of interest" description="Disordered" evidence="10">
    <location>
        <begin position="1350"/>
        <end position="1387"/>
    </location>
</feature>
<dbReference type="CDD" id="cd01257">
    <property type="entry name" value="PH_IRS"/>
    <property type="match status" value="1"/>
</dbReference>
<organism evidence="13 14">
    <name type="scientific">Zootermopsis nevadensis</name>
    <name type="common">Dampwood termite</name>
    <dbReference type="NCBI Taxonomy" id="136037"/>
    <lineage>
        <taxon>Eukaryota</taxon>
        <taxon>Metazoa</taxon>
        <taxon>Ecdysozoa</taxon>
        <taxon>Arthropoda</taxon>
        <taxon>Hexapoda</taxon>
        <taxon>Insecta</taxon>
        <taxon>Pterygota</taxon>
        <taxon>Neoptera</taxon>
        <taxon>Polyneoptera</taxon>
        <taxon>Dictyoptera</taxon>
        <taxon>Blattodea</taxon>
        <taxon>Blattoidea</taxon>
        <taxon>Termitoidae</taxon>
        <taxon>Termopsidae</taxon>
        <taxon>Zootermopsis</taxon>
    </lineage>
</organism>
<keyword evidence="3" id="KW-0597">Phosphoprotein</keyword>
<evidence type="ECO:0000256" key="1">
    <source>
        <dbReference type="ARBA" id="ARBA00011440"/>
    </source>
</evidence>
<dbReference type="Pfam" id="PF00169">
    <property type="entry name" value="PH"/>
    <property type="match status" value="1"/>
</dbReference>
<keyword evidence="14" id="KW-1185">Reference proteome</keyword>
<protein>
    <recommendedName>
        <fullName evidence="2">Insulin receptor substrate 1</fullName>
    </recommendedName>
    <alternativeName>
        <fullName evidence="8">Protein chico</fullName>
    </alternativeName>
</protein>
<dbReference type="Proteomes" id="UP000027135">
    <property type="component" value="Unassembled WGS sequence"/>
</dbReference>
<dbReference type="STRING" id="136037.A0A067R3H8"/>
<dbReference type="OMA" id="EGPYMRM"/>
<feature type="compositionally biased region" description="Low complexity" evidence="10">
    <location>
        <begin position="443"/>
        <end position="453"/>
    </location>
</feature>
<feature type="compositionally biased region" description="Polar residues" evidence="10">
    <location>
        <begin position="1065"/>
        <end position="1077"/>
    </location>
</feature>
<dbReference type="PROSITE" id="PS51064">
    <property type="entry name" value="IRS_PTB"/>
    <property type="match status" value="1"/>
</dbReference>
<feature type="region of interest" description="Disordered" evidence="10">
    <location>
        <begin position="896"/>
        <end position="927"/>
    </location>
</feature>
<feature type="domain" description="PH" evidence="11">
    <location>
        <begin position="22"/>
        <end position="123"/>
    </location>
</feature>
<dbReference type="PROSITE" id="PS50003">
    <property type="entry name" value="PH_DOMAIN"/>
    <property type="match status" value="1"/>
</dbReference>
<evidence type="ECO:0000256" key="2">
    <source>
        <dbReference type="ARBA" id="ARBA00015710"/>
    </source>
</evidence>
<evidence type="ECO:0000256" key="6">
    <source>
        <dbReference type="ARBA" id="ARBA00022782"/>
    </source>
</evidence>
<dbReference type="GO" id="GO:0005158">
    <property type="term" value="F:insulin receptor binding"/>
    <property type="evidence" value="ECO:0007669"/>
    <property type="project" value="InterPro"/>
</dbReference>
<dbReference type="PANTHER" id="PTHR10614:SF13">
    <property type="entry name" value="INSULIN RECEPTOR SUBSTRATE 1"/>
    <property type="match status" value="1"/>
</dbReference>
<dbReference type="InterPro" id="IPR002404">
    <property type="entry name" value="IRS_PTB"/>
</dbReference>
<feature type="region of interest" description="Disordered" evidence="10">
    <location>
        <begin position="1404"/>
        <end position="1476"/>
    </location>
</feature>
<dbReference type="SMART" id="SM01244">
    <property type="entry name" value="IRS"/>
    <property type="match status" value="1"/>
</dbReference>
<dbReference type="InterPro" id="IPR001849">
    <property type="entry name" value="PH_domain"/>
</dbReference>
<reference evidence="13 14" key="1">
    <citation type="journal article" date="2014" name="Nat. Commun.">
        <title>Molecular traces of alternative social organization in a termite genome.</title>
        <authorList>
            <person name="Terrapon N."/>
            <person name="Li C."/>
            <person name="Robertson H.M."/>
            <person name="Ji L."/>
            <person name="Meng X."/>
            <person name="Booth W."/>
            <person name="Chen Z."/>
            <person name="Childers C.P."/>
            <person name="Glastad K.M."/>
            <person name="Gokhale K."/>
            <person name="Gowin J."/>
            <person name="Gronenberg W."/>
            <person name="Hermansen R.A."/>
            <person name="Hu H."/>
            <person name="Hunt B.G."/>
            <person name="Huylmans A.K."/>
            <person name="Khalil S.M."/>
            <person name="Mitchell R.D."/>
            <person name="Munoz-Torres M.C."/>
            <person name="Mustard J.A."/>
            <person name="Pan H."/>
            <person name="Reese J.T."/>
            <person name="Scharf M.E."/>
            <person name="Sun F."/>
            <person name="Vogel H."/>
            <person name="Xiao J."/>
            <person name="Yang W."/>
            <person name="Yang Z."/>
            <person name="Yang Z."/>
            <person name="Zhou J."/>
            <person name="Zhu J."/>
            <person name="Brent C.S."/>
            <person name="Elsik C.G."/>
            <person name="Goodisman M.A."/>
            <person name="Liberles D.A."/>
            <person name="Roe R.M."/>
            <person name="Vargo E.L."/>
            <person name="Vilcinskas A."/>
            <person name="Wang J."/>
            <person name="Bornberg-Bauer E."/>
            <person name="Korb J."/>
            <person name="Zhang G."/>
            <person name="Liebig J."/>
        </authorList>
    </citation>
    <scope>NUCLEOTIDE SEQUENCE [LARGE SCALE GENOMIC DNA]</scope>
    <source>
        <tissue evidence="13">Whole organism</tissue>
    </source>
</reference>
<evidence type="ECO:0000259" key="11">
    <source>
        <dbReference type="PROSITE" id="PS50003"/>
    </source>
</evidence>
<dbReference type="GO" id="GO:0005829">
    <property type="term" value="C:cytosol"/>
    <property type="evidence" value="ECO:0007669"/>
    <property type="project" value="TreeGrafter"/>
</dbReference>
<feature type="compositionally biased region" description="Polar residues" evidence="10">
    <location>
        <begin position="376"/>
        <end position="393"/>
    </location>
</feature>
<feature type="region of interest" description="Disordered" evidence="10">
    <location>
        <begin position="1200"/>
        <end position="1233"/>
    </location>
</feature>
<feature type="compositionally biased region" description="Polar residues" evidence="10">
    <location>
        <begin position="910"/>
        <end position="927"/>
    </location>
</feature>
<dbReference type="EMBL" id="KK852931">
    <property type="protein sequence ID" value="KDR13634.1"/>
    <property type="molecule type" value="Genomic_DNA"/>
</dbReference>
<feature type="compositionally biased region" description="Polar residues" evidence="10">
    <location>
        <begin position="1134"/>
        <end position="1157"/>
    </location>
</feature>
<feature type="compositionally biased region" description="Low complexity" evidence="10">
    <location>
        <begin position="1208"/>
        <end position="1231"/>
    </location>
</feature>
<feature type="compositionally biased region" description="Basic residues" evidence="10">
    <location>
        <begin position="1036"/>
        <end position="1046"/>
    </location>
</feature>